<organism evidence="1 2">
    <name type="scientific">Marchantia polymorpha</name>
    <name type="common">Common liverwort</name>
    <name type="synonym">Marchantia aquatica</name>
    <dbReference type="NCBI Taxonomy" id="3197"/>
    <lineage>
        <taxon>Eukaryota</taxon>
        <taxon>Viridiplantae</taxon>
        <taxon>Streptophyta</taxon>
        <taxon>Embryophyta</taxon>
        <taxon>Marchantiophyta</taxon>
        <taxon>Marchantiopsida</taxon>
        <taxon>Marchantiidae</taxon>
        <taxon>Marchantiales</taxon>
        <taxon>Marchantiaceae</taxon>
        <taxon>Marchantia</taxon>
    </lineage>
</organism>
<dbReference type="EMBL" id="KZ772698">
    <property type="protein sequence ID" value="PTQ43250.1"/>
    <property type="molecule type" value="Genomic_DNA"/>
</dbReference>
<sequence>MQRQWTEGILKSLWLNDAVRGETELCILPKSAPPKNGMTSMPDDLYPVDHGLRSNMLFGRRSDCSELKIAIHDFIPISGISTFEIYCVGFDVHPNY</sequence>
<reference evidence="2" key="1">
    <citation type="journal article" date="2017" name="Cell">
        <title>Insights into land plant evolution garnered from the Marchantia polymorpha genome.</title>
        <authorList>
            <person name="Bowman J.L."/>
            <person name="Kohchi T."/>
            <person name="Yamato K.T."/>
            <person name="Jenkins J."/>
            <person name="Shu S."/>
            <person name="Ishizaki K."/>
            <person name="Yamaoka S."/>
            <person name="Nishihama R."/>
            <person name="Nakamura Y."/>
            <person name="Berger F."/>
            <person name="Adam C."/>
            <person name="Aki S.S."/>
            <person name="Althoff F."/>
            <person name="Araki T."/>
            <person name="Arteaga-Vazquez M.A."/>
            <person name="Balasubrmanian S."/>
            <person name="Barry K."/>
            <person name="Bauer D."/>
            <person name="Boehm C.R."/>
            <person name="Briginshaw L."/>
            <person name="Caballero-Perez J."/>
            <person name="Catarino B."/>
            <person name="Chen F."/>
            <person name="Chiyoda S."/>
            <person name="Chovatia M."/>
            <person name="Davies K.M."/>
            <person name="Delmans M."/>
            <person name="Demura T."/>
            <person name="Dierschke T."/>
            <person name="Dolan L."/>
            <person name="Dorantes-Acosta A.E."/>
            <person name="Eklund D.M."/>
            <person name="Florent S.N."/>
            <person name="Flores-Sandoval E."/>
            <person name="Fujiyama A."/>
            <person name="Fukuzawa H."/>
            <person name="Galik B."/>
            <person name="Grimanelli D."/>
            <person name="Grimwood J."/>
            <person name="Grossniklaus U."/>
            <person name="Hamada T."/>
            <person name="Haseloff J."/>
            <person name="Hetherington A.J."/>
            <person name="Higo A."/>
            <person name="Hirakawa Y."/>
            <person name="Hundley H.N."/>
            <person name="Ikeda Y."/>
            <person name="Inoue K."/>
            <person name="Inoue S.I."/>
            <person name="Ishida S."/>
            <person name="Jia Q."/>
            <person name="Kakita M."/>
            <person name="Kanazawa T."/>
            <person name="Kawai Y."/>
            <person name="Kawashima T."/>
            <person name="Kennedy M."/>
            <person name="Kinose K."/>
            <person name="Kinoshita T."/>
            <person name="Kohara Y."/>
            <person name="Koide E."/>
            <person name="Komatsu K."/>
            <person name="Kopischke S."/>
            <person name="Kubo M."/>
            <person name="Kyozuka J."/>
            <person name="Lagercrantz U."/>
            <person name="Lin S.S."/>
            <person name="Lindquist E."/>
            <person name="Lipzen A.M."/>
            <person name="Lu C.W."/>
            <person name="De Luna E."/>
            <person name="Martienssen R.A."/>
            <person name="Minamino N."/>
            <person name="Mizutani M."/>
            <person name="Mizutani M."/>
            <person name="Mochizuki N."/>
            <person name="Monte I."/>
            <person name="Mosher R."/>
            <person name="Nagasaki H."/>
            <person name="Nakagami H."/>
            <person name="Naramoto S."/>
            <person name="Nishitani K."/>
            <person name="Ohtani M."/>
            <person name="Okamoto T."/>
            <person name="Okumura M."/>
            <person name="Phillips J."/>
            <person name="Pollak B."/>
            <person name="Reinders A."/>
            <person name="Rovekamp M."/>
            <person name="Sano R."/>
            <person name="Sawa S."/>
            <person name="Schmid M.W."/>
            <person name="Shirakawa M."/>
            <person name="Solano R."/>
            <person name="Spunde A."/>
            <person name="Suetsugu N."/>
            <person name="Sugano S."/>
            <person name="Sugiyama A."/>
            <person name="Sun R."/>
            <person name="Suzuki Y."/>
            <person name="Takenaka M."/>
            <person name="Takezawa D."/>
            <person name="Tomogane H."/>
            <person name="Tsuzuki M."/>
            <person name="Ueda T."/>
            <person name="Umeda M."/>
            <person name="Ward J.M."/>
            <person name="Watanabe Y."/>
            <person name="Yazaki K."/>
            <person name="Yokoyama R."/>
            <person name="Yoshitake Y."/>
            <person name="Yotsui I."/>
            <person name="Zachgo S."/>
            <person name="Schmutz J."/>
        </authorList>
    </citation>
    <scope>NUCLEOTIDE SEQUENCE [LARGE SCALE GENOMIC DNA]</scope>
    <source>
        <strain evidence="2">Tak-1</strain>
    </source>
</reference>
<protein>
    <submittedName>
        <fullName evidence="1">Uncharacterized protein</fullName>
    </submittedName>
</protein>
<name>A0A2R6XAV6_MARPO</name>
<evidence type="ECO:0000313" key="1">
    <source>
        <dbReference type="EMBL" id="PTQ43250.1"/>
    </source>
</evidence>
<dbReference type="Gramene" id="Mp2g12510.1">
    <property type="protein sequence ID" value="Mp2g12510.1.cds"/>
    <property type="gene ID" value="Mp2g12510"/>
</dbReference>
<keyword evidence="2" id="KW-1185">Reference proteome</keyword>
<evidence type="ECO:0000313" key="2">
    <source>
        <dbReference type="Proteomes" id="UP000244005"/>
    </source>
</evidence>
<dbReference type="Proteomes" id="UP000244005">
    <property type="component" value="Unassembled WGS sequence"/>
</dbReference>
<gene>
    <name evidence="1" type="ORF">MARPO_0026s0120</name>
</gene>
<accession>A0A2R6XAV6</accession>
<proteinExistence type="predicted"/>
<dbReference type="AlphaFoldDB" id="A0A2R6XAV6"/>